<gene>
    <name evidence="5" type="ORF">FB566_5188</name>
</gene>
<dbReference type="InterPro" id="IPR039069">
    <property type="entry name" value="CE7"/>
</dbReference>
<proteinExistence type="predicted"/>
<dbReference type="RefSeq" id="WP_142044988.1">
    <property type="nucleotide sequence ID" value="NZ_JBHTGS010000002.1"/>
</dbReference>
<dbReference type="Gene3D" id="3.40.50.1820">
    <property type="entry name" value="alpha/beta hydrolase"/>
    <property type="match status" value="1"/>
</dbReference>
<evidence type="ECO:0000313" key="5">
    <source>
        <dbReference type="EMBL" id="TQL79578.1"/>
    </source>
</evidence>
<comment type="caution">
    <text evidence="5">The sequence shown here is derived from an EMBL/GenBank/DDBJ whole genome shotgun (WGS) entry which is preliminary data.</text>
</comment>
<keyword evidence="6" id="KW-1185">Reference proteome</keyword>
<evidence type="ECO:0000256" key="2">
    <source>
        <dbReference type="PIRSR" id="PIRSR639069-2"/>
    </source>
</evidence>
<sequence>MPLFDMPLEQLRAYRPQRDEPADFDAFWDGTLAQAREAAGAPLFTRVDSGLSLVTVDDVEFAGGDGDPVRAWLVLPKGDIAGCVVSYLGYSHGRGLPHQHLTWAAAGWANLVMDSRGQGASARAAVGATGDPHGTDHAQSSGMMTKGISSPDTYYYRRLFTDAVLAVDVAAAHDRIDPARIVVAGGSQGGAIAQAVAGLRNDLLAAFIDVPFLSHFSRALDLASTGPYPELVEYLAGQRLDADRVMRTLSYFDGMHFAARATTTARYSVALRDTTCPPSTVFAAYNHWGGEAEIDVWPWNEHEGGMAFQTEIQLDLLRRL</sequence>
<dbReference type="Pfam" id="PF05448">
    <property type="entry name" value="AXE1"/>
    <property type="match status" value="1"/>
</dbReference>
<dbReference type="EMBL" id="VFOW01000001">
    <property type="protein sequence ID" value="TQL79578.1"/>
    <property type="molecule type" value="Genomic_DNA"/>
</dbReference>
<feature type="binding site" evidence="2">
    <location>
        <position position="90"/>
    </location>
    <ligand>
        <name>substrate</name>
    </ligand>
</feature>
<feature type="active site" description="Nucleophile" evidence="1">
    <location>
        <position position="187"/>
    </location>
</feature>
<dbReference type="OrthoDB" id="9770528at2"/>
<dbReference type="PANTHER" id="PTHR40111:SF1">
    <property type="entry name" value="CEPHALOSPORIN-C DEACETYLASE"/>
    <property type="match status" value="1"/>
</dbReference>
<dbReference type="GO" id="GO:0005976">
    <property type="term" value="P:polysaccharide metabolic process"/>
    <property type="evidence" value="ECO:0007669"/>
    <property type="project" value="TreeGrafter"/>
</dbReference>
<dbReference type="GO" id="GO:0052689">
    <property type="term" value="F:carboxylic ester hydrolase activity"/>
    <property type="evidence" value="ECO:0007669"/>
    <property type="project" value="TreeGrafter"/>
</dbReference>
<evidence type="ECO:0000313" key="6">
    <source>
        <dbReference type="Proteomes" id="UP000317043"/>
    </source>
</evidence>
<dbReference type="PANTHER" id="PTHR40111">
    <property type="entry name" value="CEPHALOSPORIN-C DEACETYLASE"/>
    <property type="match status" value="1"/>
</dbReference>
<name>A0A543B417_9ACTN</name>
<evidence type="ECO:0000256" key="1">
    <source>
        <dbReference type="PIRSR" id="PIRSR639069-1"/>
    </source>
</evidence>
<dbReference type="InParanoid" id="A0A543B417"/>
<dbReference type="AlphaFoldDB" id="A0A543B417"/>
<feature type="domain" description="Acetyl xylan esterase" evidence="4">
    <location>
        <begin position="1"/>
        <end position="317"/>
    </location>
</feature>
<dbReference type="InterPro" id="IPR008391">
    <property type="entry name" value="AXE1_dom"/>
</dbReference>
<feature type="region of interest" description="Disordered" evidence="3">
    <location>
        <begin position="125"/>
        <end position="145"/>
    </location>
</feature>
<dbReference type="SUPFAM" id="SSF53474">
    <property type="entry name" value="alpha/beta-Hydrolases"/>
    <property type="match status" value="1"/>
</dbReference>
<accession>A0A543B417</accession>
<feature type="active site" description="Charge relay system" evidence="1">
    <location>
        <position position="302"/>
    </location>
</feature>
<dbReference type="InterPro" id="IPR029058">
    <property type="entry name" value="AB_hydrolase_fold"/>
</dbReference>
<protein>
    <submittedName>
        <fullName evidence="5">Cephalosporin-C deacetylase</fullName>
    </submittedName>
</protein>
<evidence type="ECO:0000259" key="4">
    <source>
        <dbReference type="Pfam" id="PF05448"/>
    </source>
</evidence>
<dbReference type="Proteomes" id="UP000317043">
    <property type="component" value="Unassembled WGS sequence"/>
</dbReference>
<reference evidence="5 6" key="1">
    <citation type="submission" date="2019-06" db="EMBL/GenBank/DDBJ databases">
        <title>Sequencing the genomes of 1000 actinobacteria strains.</title>
        <authorList>
            <person name="Klenk H.-P."/>
        </authorList>
    </citation>
    <scope>NUCLEOTIDE SEQUENCE [LARGE SCALE GENOMIC DNA]</scope>
    <source>
        <strain evidence="5 6">DSM 45928</strain>
    </source>
</reference>
<evidence type="ECO:0000256" key="3">
    <source>
        <dbReference type="SAM" id="MobiDB-lite"/>
    </source>
</evidence>
<organism evidence="5 6">
    <name type="scientific">Stackebrandtia endophytica</name>
    <dbReference type="NCBI Taxonomy" id="1496996"/>
    <lineage>
        <taxon>Bacteria</taxon>
        <taxon>Bacillati</taxon>
        <taxon>Actinomycetota</taxon>
        <taxon>Actinomycetes</taxon>
        <taxon>Glycomycetales</taxon>
        <taxon>Glycomycetaceae</taxon>
        <taxon>Stackebrandtia</taxon>
    </lineage>
</organism>
<feature type="active site" description="Charge relay system" evidence="1">
    <location>
        <position position="273"/>
    </location>
</feature>